<evidence type="ECO:0000256" key="1">
    <source>
        <dbReference type="ARBA" id="ARBA00006115"/>
    </source>
</evidence>
<evidence type="ECO:0000256" key="6">
    <source>
        <dbReference type="ARBA" id="ARBA00023134"/>
    </source>
</evidence>
<organism evidence="12 13">
    <name type="scientific">Ciceribacter sichuanensis</name>
    <dbReference type="NCBI Taxonomy" id="2949647"/>
    <lineage>
        <taxon>Bacteria</taxon>
        <taxon>Pseudomonadati</taxon>
        <taxon>Pseudomonadota</taxon>
        <taxon>Alphaproteobacteria</taxon>
        <taxon>Hyphomicrobiales</taxon>
        <taxon>Rhizobiaceae</taxon>
        <taxon>Ciceribacter</taxon>
    </lineage>
</organism>
<dbReference type="InterPro" id="IPR029044">
    <property type="entry name" value="Nucleotide-diphossugar_trans"/>
</dbReference>
<keyword evidence="5" id="KW-0547">Nucleotide-binding</keyword>
<keyword evidence="6" id="KW-0342">GTP-binding</keyword>
<evidence type="ECO:0000256" key="8">
    <source>
        <dbReference type="RuleBase" id="RU004190"/>
    </source>
</evidence>
<dbReference type="InterPro" id="IPR014710">
    <property type="entry name" value="RmlC-like_jellyroll"/>
</dbReference>
<keyword evidence="12" id="KW-0413">Isomerase</keyword>
<feature type="domain" description="Nucleotidyl transferase" evidence="9">
    <location>
        <begin position="7"/>
        <end position="287"/>
    </location>
</feature>
<dbReference type="EC" id="2.7.7.13" evidence="2"/>
<dbReference type="InterPro" id="IPR054566">
    <property type="entry name" value="ManC/GMP-like_b-helix"/>
</dbReference>
<dbReference type="InterPro" id="IPR001538">
    <property type="entry name" value="Man6P_isomerase-2_C"/>
</dbReference>
<feature type="domain" description="MannoseP isomerase/GMP-like beta-helix" evidence="11">
    <location>
        <begin position="300"/>
        <end position="350"/>
    </location>
</feature>
<evidence type="ECO:0000259" key="9">
    <source>
        <dbReference type="Pfam" id="PF00483"/>
    </source>
</evidence>
<dbReference type="Gene3D" id="3.90.550.10">
    <property type="entry name" value="Spore Coat Polysaccharide Biosynthesis Protein SpsA, Chain A"/>
    <property type="match status" value="1"/>
</dbReference>
<dbReference type="InterPro" id="IPR006375">
    <property type="entry name" value="Man1P_GuaTrfase/Man6P_Isoase"/>
</dbReference>
<dbReference type="InterPro" id="IPR005835">
    <property type="entry name" value="NTP_transferase_dom"/>
</dbReference>
<dbReference type="CDD" id="cd02509">
    <property type="entry name" value="GDP-M1P_Guanylyltransferase"/>
    <property type="match status" value="1"/>
</dbReference>
<dbReference type="SUPFAM" id="SSF51182">
    <property type="entry name" value="RmlC-like cupins"/>
    <property type="match status" value="1"/>
</dbReference>
<feature type="domain" description="Mannose-6-phosphate isomerase type II C-terminal" evidence="10">
    <location>
        <begin position="360"/>
        <end position="470"/>
    </location>
</feature>
<comment type="similarity">
    <text evidence="1 8">Belongs to the mannose-6-phosphate isomerase type 2 family.</text>
</comment>
<dbReference type="CDD" id="cd02213">
    <property type="entry name" value="cupin_PMI_typeII_C"/>
    <property type="match status" value="1"/>
</dbReference>
<sequence>MTQKIIPVIMAGGKGTRLWPLSRSSSPKQFIQVVGEKTLFQKTLERLANAAIYEAPVVITNQDFRFTVAEQAREVGADLSAIILEPVARNTAAAIAAAAFHLRQTFDEDAILQLLASDHEIDAGPDWSDAVATARQTAASGKIVTFGIKPSEPATGYGYIERGEPLASGAYKVKRFVEKPELAAAEAMLATGGFFWNSGIFMCRVDLLLSELEAFAPDVHEAAGAAIASAAVDLDFVRLDEASFQASPDISIDYAVMEKTQNAAVVTSSFAWSDLGSWDAVWKLCDKDDNANVVIGHATVMNTENSLVLSRASHIAVQGLKGVAVIASEDAVYVGRLDEAQEVGKLVKHLTKSKDTSGLTETHPTSYRPWGGYTSLLNGDRFQVKRLFVLPGKKLSLQKHFHRSEHWICVKGTAEVTVGDKVTFVRENESVYIPQGDLHRLYNPGKIMLEMIEVQTGSYLGEDDIVRVSDEFGRG</sequence>
<dbReference type="EMBL" id="JAMQAY010000001">
    <property type="protein sequence ID" value="MCM2400162.1"/>
    <property type="molecule type" value="Genomic_DNA"/>
</dbReference>
<evidence type="ECO:0000256" key="3">
    <source>
        <dbReference type="ARBA" id="ARBA00022679"/>
    </source>
</evidence>
<evidence type="ECO:0000313" key="13">
    <source>
        <dbReference type="Proteomes" id="UP001155079"/>
    </source>
</evidence>
<name>A0ABT0V3Y3_9HYPH</name>
<dbReference type="RefSeq" id="WP_250943931.1">
    <property type="nucleotide sequence ID" value="NZ_JAMQAY010000001.1"/>
</dbReference>
<dbReference type="InterPro" id="IPR051161">
    <property type="entry name" value="Mannose-6P_isomerase_type2"/>
</dbReference>
<dbReference type="Gene3D" id="2.60.120.10">
    <property type="entry name" value="Jelly Rolls"/>
    <property type="match status" value="1"/>
</dbReference>
<proteinExistence type="inferred from homology"/>
<dbReference type="Proteomes" id="UP001155079">
    <property type="component" value="Unassembled WGS sequence"/>
</dbReference>
<dbReference type="Pfam" id="PF01050">
    <property type="entry name" value="MannoseP_isomer"/>
    <property type="match status" value="1"/>
</dbReference>
<evidence type="ECO:0000259" key="10">
    <source>
        <dbReference type="Pfam" id="PF01050"/>
    </source>
</evidence>
<dbReference type="InterPro" id="IPR049577">
    <property type="entry name" value="GMPP_N"/>
</dbReference>
<reference evidence="12 13" key="1">
    <citation type="submission" date="2022-06" db="EMBL/GenBank/DDBJ databases">
        <authorList>
            <person name="Sun Q."/>
        </authorList>
    </citation>
    <scope>NUCLEOTIDE SEQUENCE [LARGE SCALE GENOMIC DNA]</scope>
    <source>
        <strain evidence="12 13">S153</strain>
    </source>
</reference>
<accession>A0ABT0V3Y3</accession>
<dbReference type="Pfam" id="PF00483">
    <property type="entry name" value="NTP_transferase"/>
    <property type="match status" value="1"/>
</dbReference>
<dbReference type="NCBIfam" id="TIGR01479">
    <property type="entry name" value="GMP_PMI"/>
    <property type="match status" value="1"/>
</dbReference>
<protein>
    <recommendedName>
        <fullName evidence="2">mannose-1-phosphate guanylyltransferase</fullName>
        <ecNumber evidence="2">2.7.7.13</ecNumber>
    </recommendedName>
</protein>
<dbReference type="InterPro" id="IPR011051">
    <property type="entry name" value="RmlC_Cupin_sf"/>
</dbReference>
<dbReference type="SUPFAM" id="SSF53448">
    <property type="entry name" value="Nucleotide-diphospho-sugar transferases"/>
    <property type="match status" value="1"/>
</dbReference>
<comment type="catalytic activity">
    <reaction evidence="7">
        <text>alpha-D-mannose 1-phosphate + GTP + H(+) = GDP-alpha-D-mannose + diphosphate</text>
        <dbReference type="Rhea" id="RHEA:15229"/>
        <dbReference type="ChEBI" id="CHEBI:15378"/>
        <dbReference type="ChEBI" id="CHEBI:33019"/>
        <dbReference type="ChEBI" id="CHEBI:37565"/>
        <dbReference type="ChEBI" id="CHEBI:57527"/>
        <dbReference type="ChEBI" id="CHEBI:58409"/>
        <dbReference type="EC" id="2.7.7.13"/>
    </reaction>
</comment>
<dbReference type="GO" id="GO:0004475">
    <property type="term" value="F:mannose-1-phosphate guanylyltransferase (GTP) activity"/>
    <property type="evidence" value="ECO:0007669"/>
    <property type="project" value="UniProtKB-EC"/>
</dbReference>
<evidence type="ECO:0000256" key="7">
    <source>
        <dbReference type="ARBA" id="ARBA00047343"/>
    </source>
</evidence>
<keyword evidence="4 12" id="KW-0548">Nucleotidyltransferase</keyword>
<keyword evidence="3 12" id="KW-0808">Transferase</keyword>
<evidence type="ECO:0000256" key="5">
    <source>
        <dbReference type="ARBA" id="ARBA00022741"/>
    </source>
</evidence>
<dbReference type="Pfam" id="PF22640">
    <property type="entry name" value="ManC_GMP_beta-helix"/>
    <property type="match status" value="1"/>
</dbReference>
<dbReference type="PANTHER" id="PTHR46390">
    <property type="entry name" value="MANNOSE-1-PHOSPHATE GUANYLYLTRANSFERASE"/>
    <property type="match status" value="1"/>
</dbReference>
<keyword evidence="13" id="KW-1185">Reference proteome</keyword>
<evidence type="ECO:0000256" key="4">
    <source>
        <dbReference type="ARBA" id="ARBA00022695"/>
    </source>
</evidence>
<evidence type="ECO:0000259" key="11">
    <source>
        <dbReference type="Pfam" id="PF22640"/>
    </source>
</evidence>
<dbReference type="PANTHER" id="PTHR46390:SF1">
    <property type="entry name" value="MANNOSE-1-PHOSPHATE GUANYLYLTRANSFERASE"/>
    <property type="match status" value="1"/>
</dbReference>
<evidence type="ECO:0000313" key="12">
    <source>
        <dbReference type="EMBL" id="MCM2400162.1"/>
    </source>
</evidence>
<evidence type="ECO:0000256" key="2">
    <source>
        <dbReference type="ARBA" id="ARBA00012387"/>
    </source>
</evidence>
<gene>
    <name evidence="12" type="ORF">NBH20_03285</name>
</gene>
<comment type="caution">
    <text evidence="12">The sequence shown here is derived from an EMBL/GenBank/DDBJ whole genome shotgun (WGS) entry which is preliminary data.</text>
</comment>
<dbReference type="GO" id="GO:0004476">
    <property type="term" value="F:mannose-6-phosphate isomerase activity"/>
    <property type="evidence" value="ECO:0007669"/>
    <property type="project" value="UniProtKB-EC"/>
</dbReference>